<evidence type="ECO:0000313" key="3">
    <source>
        <dbReference type="Proteomes" id="UP001341840"/>
    </source>
</evidence>
<dbReference type="SUPFAM" id="SSF52058">
    <property type="entry name" value="L domain-like"/>
    <property type="match status" value="1"/>
</dbReference>
<dbReference type="PANTHER" id="PTHR36766:SF61">
    <property type="entry name" value="NB-ARC DOMAIN DISEASE RESISTANCE PROTEIN"/>
    <property type="match status" value="1"/>
</dbReference>
<evidence type="ECO:0000256" key="1">
    <source>
        <dbReference type="ARBA" id="ARBA00022821"/>
    </source>
</evidence>
<comment type="caution">
    <text evidence="2">The sequence shown here is derived from an EMBL/GenBank/DDBJ whole genome shotgun (WGS) entry which is preliminary data.</text>
</comment>
<keyword evidence="1" id="KW-0611">Plant defense</keyword>
<accession>A0ABU6ZAW7</accession>
<dbReference type="PANTHER" id="PTHR36766">
    <property type="entry name" value="PLANT BROAD-SPECTRUM MILDEW RESISTANCE PROTEIN RPW8"/>
    <property type="match status" value="1"/>
</dbReference>
<dbReference type="EMBL" id="JASCZI010272036">
    <property type="protein sequence ID" value="MED6219480.1"/>
    <property type="molecule type" value="Genomic_DNA"/>
</dbReference>
<dbReference type="Proteomes" id="UP001341840">
    <property type="component" value="Unassembled WGS sequence"/>
</dbReference>
<dbReference type="Gene3D" id="3.80.10.10">
    <property type="entry name" value="Ribonuclease Inhibitor"/>
    <property type="match status" value="2"/>
</dbReference>
<protein>
    <submittedName>
        <fullName evidence="2">Uncharacterized protein</fullName>
    </submittedName>
</protein>
<dbReference type="InterPro" id="IPR032675">
    <property type="entry name" value="LRR_dom_sf"/>
</dbReference>
<sequence length="292" mass="34014">MDNQRIRILPASISNLQSLEELHLRGCIELETLPKKLRNLINLQAISITTKQSVLPEDDLAKLGLLQYLDIYECGNLESPFVGIKLPALRYLRIMRCENLKSLPLDTHHFPQLEDFIIDECGKFELSDEDEVIMDSVLRLKALFFCNVVNFPHSLQKYANTLQSLVFLRCFELEELPEWNKKRYAAILLVFCVVANIPHSLRAYANTLQTLVFWGCYELEALPEWVLNITCLKFLHIHSCPELMSLPNDIHRLKALEVLQIEGCPILYRKYQLQVGEYWHQISHIKHSRIFP</sequence>
<reference evidence="2 3" key="1">
    <citation type="journal article" date="2023" name="Plants (Basel)">
        <title>Bridging the Gap: Combining Genomics and Transcriptomics Approaches to Understand Stylosanthes scabra, an Orphan Legume from the Brazilian Caatinga.</title>
        <authorList>
            <person name="Ferreira-Neto J.R.C."/>
            <person name="da Silva M.D."/>
            <person name="Binneck E."/>
            <person name="de Melo N.F."/>
            <person name="da Silva R.H."/>
            <person name="de Melo A.L.T.M."/>
            <person name="Pandolfi V."/>
            <person name="Bustamante F.O."/>
            <person name="Brasileiro-Vidal A.C."/>
            <person name="Benko-Iseppon A.M."/>
        </authorList>
    </citation>
    <scope>NUCLEOTIDE SEQUENCE [LARGE SCALE GENOMIC DNA]</scope>
    <source>
        <tissue evidence="2">Leaves</tissue>
    </source>
</reference>
<gene>
    <name evidence="2" type="ORF">PIB30_036168</name>
</gene>
<name>A0ABU6ZAW7_9FABA</name>
<organism evidence="2 3">
    <name type="scientific">Stylosanthes scabra</name>
    <dbReference type="NCBI Taxonomy" id="79078"/>
    <lineage>
        <taxon>Eukaryota</taxon>
        <taxon>Viridiplantae</taxon>
        <taxon>Streptophyta</taxon>
        <taxon>Embryophyta</taxon>
        <taxon>Tracheophyta</taxon>
        <taxon>Spermatophyta</taxon>
        <taxon>Magnoliopsida</taxon>
        <taxon>eudicotyledons</taxon>
        <taxon>Gunneridae</taxon>
        <taxon>Pentapetalae</taxon>
        <taxon>rosids</taxon>
        <taxon>fabids</taxon>
        <taxon>Fabales</taxon>
        <taxon>Fabaceae</taxon>
        <taxon>Papilionoideae</taxon>
        <taxon>50 kb inversion clade</taxon>
        <taxon>dalbergioids sensu lato</taxon>
        <taxon>Dalbergieae</taxon>
        <taxon>Pterocarpus clade</taxon>
        <taxon>Stylosanthes</taxon>
    </lineage>
</organism>
<proteinExistence type="predicted"/>
<keyword evidence="3" id="KW-1185">Reference proteome</keyword>
<evidence type="ECO:0000313" key="2">
    <source>
        <dbReference type="EMBL" id="MED6219480.1"/>
    </source>
</evidence>